<feature type="non-terminal residue" evidence="2">
    <location>
        <position position="1"/>
    </location>
</feature>
<dbReference type="PANTHER" id="PTHR15691">
    <property type="entry name" value="WASH COMPLEX SUBUNIT 5"/>
    <property type="match status" value="1"/>
</dbReference>
<dbReference type="PANTHER" id="PTHR15691:SF6">
    <property type="entry name" value="WASH COMPLEX SUBUNIT 5"/>
    <property type="match status" value="1"/>
</dbReference>
<dbReference type="InterPro" id="IPR019393">
    <property type="entry name" value="WASH_strumpellin"/>
</dbReference>
<name>A0ABY6KBV4_9ARAC</name>
<dbReference type="EMBL" id="CP092865">
    <property type="protein sequence ID" value="UYV65165.1"/>
    <property type="molecule type" value="Genomic_DNA"/>
</dbReference>
<comment type="similarity">
    <text evidence="1">Belongs to the strumpellin family.</text>
</comment>
<dbReference type="Proteomes" id="UP001235939">
    <property type="component" value="Chromosome 03"/>
</dbReference>
<dbReference type="Pfam" id="PF10266">
    <property type="entry name" value="Strumpellin"/>
    <property type="match status" value="2"/>
</dbReference>
<protein>
    <submittedName>
        <fullName evidence="2">KIAA0196</fullName>
    </submittedName>
</protein>
<reference evidence="2 3" key="1">
    <citation type="submission" date="2022-01" db="EMBL/GenBank/DDBJ databases">
        <title>A chromosomal length assembly of Cordylochernes scorpioides.</title>
        <authorList>
            <person name="Zeh D."/>
            <person name="Zeh J."/>
        </authorList>
    </citation>
    <scope>NUCLEOTIDE SEQUENCE [LARGE SCALE GENOMIC DNA]</scope>
    <source>
        <strain evidence="2">IN4F17</strain>
        <tissue evidence="2">Whole Body</tissue>
    </source>
</reference>
<accession>A0ABY6KBV4</accession>
<sequence length="248" mass="28469">MSADFLAENNACGQNLLRLVSRGNAIVAELLRLADVVPSAFRLESRQDQVSYGDILSDFSYFKSAEVFERNVENNAALQDKDEEFRENHEEILTRFYHAFESIHKYTVDFSNYLEDLDGSFYIQHSLESVLINEDGKQLLDLVMSGFILIPLKCPVLILEEKKMAECLVQYKRVVLQCEALYLCGVILLLVDQKIEGVVRERMLVAYYRFSGQRSTSDSNIDDVCKLLRSTGFVSNGKRPPNYPEEYF</sequence>
<evidence type="ECO:0000256" key="1">
    <source>
        <dbReference type="ARBA" id="ARBA00006224"/>
    </source>
</evidence>
<evidence type="ECO:0000313" key="2">
    <source>
        <dbReference type="EMBL" id="UYV65165.1"/>
    </source>
</evidence>
<gene>
    <name evidence="2" type="ORF">LAZ67_3003413</name>
</gene>
<proteinExistence type="inferred from homology"/>
<keyword evidence="3" id="KW-1185">Reference proteome</keyword>
<evidence type="ECO:0000313" key="3">
    <source>
        <dbReference type="Proteomes" id="UP001235939"/>
    </source>
</evidence>
<organism evidence="2 3">
    <name type="scientific">Cordylochernes scorpioides</name>
    <dbReference type="NCBI Taxonomy" id="51811"/>
    <lineage>
        <taxon>Eukaryota</taxon>
        <taxon>Metazoa</taxon>
        <taxon>Ecdysozoa</taxon>
        <taxon>Arthropoda</taxon>
        <taxon>Chelicerata</taxon>
        <taxon>Arachnida</taxon>
        <taxon>Pseudoscorpiones</taxon>
        <taxon>Cheliferoidea</taxon>
        <taxon>Chernetidae</taxon>
        <taxon>Cordylochernes</taxon>
    </lineage>
</organism>